<evidence type="ECO:0000313" key="1">
    <source>
        <dbReference type="EMBL" id="MFE8699342.1"/>
    </source>
</evidence>
<organism evidence="1 2">
    <name type="scientific">Cytobacillus spartinae</name>
    <dbReference type="NCBI Taxonomy" id="3299023"/>
    <lineage>
        <taxon>Bacteria</taxon>
        <taxon>Bacillati</taxon>
        <taxon>Bacillota</taxon>
        <taxon>Bacilli</taxon>
        <taxon>Bacillales</taxon>
        <taxon>Bacillaceae</taxon>
        <taxon>Cytobacillus</taxon>
    </lineage>
</organism>
<accession>A0ABW6K597</accession>
<sequence>MSIEQGMKYQISNDFKSRFNSAESLTVIRQVGNTIQFNLENGKGYGSMPVDHLNYLLKKSKLTINRANRVFINQGDEEQIG</sequence>
<name>A0ABW6K597_9BACI</name>
<evidence type="ECO:0000313" key="2">
    <source>
        <dbReference type="Proteomes" id="UP001601059"/>
    </source>
</evidence>
<reference evidence="1 2" key="1">
    <citation type="submission" date="2024-08" db="EMBL/GenBank/DDBJ databases">
        <title>Two novel Cytobacillus novel species.</title>
        <authorList>
            <person name="Liu G."/>
        </authorList>
    </citation>
    <scope>NUCLEOTIDE SEQUENCE [LARGE SCALE GENOMIC DNA]</scope>
    <source>
        <strain evidence="1 2">FJAT-54145</strain>
    </source>
</reference>
<dbReference type="Proteomes" id="UP001601059">
    <property type="component" value="Unassembled WGS sequence"/>
</dbReference>
<proteinExistence type="predicted"/>
<dbReference type="EMBL" id="JBIACK010000001">
    <property type="protein sequence ID" value="MFE8699342.1"/>
    <property type="molecule type" value="Genomic_DNA"/>
</dbReference>
<keyword evidence="2" id="KW-1185">Reference proteome</keyword>
<gene>
    <name evidence="1" type="ORF">ACFYKX_01765</name>
</gene>
<comment type="caution">
    <text evidence="1">The sequence shown here is derived from an EMBL/GenBank/DDBJ whole genome shotgun (WGS) entry which is preliminary data.</text>
</comment>
<protein>
    <submittedName>
        <fullName evidence="1">Uncharacterized protein</fullName>
    </submittedName>
</protein>
<dbReference type="RefSeq" id="WP_389357462.1">
    <property type="nucleotide sequence ID" value="NZ_JBIACK010000001.1"/>
</dbReference>